<keyword evidence="1" id="KW-0479">Metal-binding</keyword>
<evidence type="ECO:0000256" key="4">
    <source>
        <dbReference type="PROSITE-ProRule" id="PRU00601"/>
    </source>
</evidence>
<dbReference type="SUPFAM" id="SSF161219">
    <property type="entry name" value="CHY zinc finger-like"/>
    <property type="match status" value="1"/>
</dbReference>
<protein>
    <recommendedName>
        <fullName evidence="6">CHY-type domain-containing protein</fullName>
    </recommendedName>
</protein>
<evidence type="ECO:0000259" key="6">
    <source>
        <dbReference type="PROSITE" id="PS51266"/>
    </source>
</evidence>
<name>A0AAU9JHR4_9CILI</name>
<feature type="compositionally biased region" description="Basic and acidic residues" evidence="5">
    <location>
        <begin position="163"/>
        <end position="177"/>
    </location>
</feature>
<sequence length="517" mass="59984">MSKKGKGLSQDEYSRFIVNEETWNNGFLNHIKSLTDEREREFAQIKRKYQSSFVEIEPFHARFTHKFSNPSEVHEYISPLVKKSGLLHLEVLIPDNFDTDGCIFKILNDEITDVFKEVLQVFFNELSKQYKSLFYTMKYIDNHMQIISGKAIDKIRERKEEIEKQKQIEEEKKQPIEEEKEENNENEAENNEIQEINNQNINLRKESRGTEKSEDYEEDYEEDKEEFKDETNKETKQRRRKFEMRDRAVLNIIAQALTFKNYSSGALQSCILDVQCMRCQSISSLSTTQGEFDIKTGTNSLLGSGECQCTLILQFTIFPIIMHQLTDLMIATSNFVNCKPVDFRESSFKFTCADCGAESALLNIAGFNLYTENCTQCFKKQSFRIQGIDFLSERPDKKNEGENKEKFIGKPLPKNGTCKHFSQSYRWFKYNCCQKIFPCSTCHDAISDHKSSSADYYVCGFCGMLQPIGKESCGRCKAAVTKAGDPHQGNNFWEGGKGCRNKAQLSHKDKRKYHKKK</sequence>
<evidence type="ECO:0000256" key="2">
    <source>
        <dbReference type="ARBA" id="ARBA00022771"/>
    </source>
</evidence>
<feature type="compositionally biased region" description="Low complexity" evidence="5">
    <location>
        <begin position="193"/>
        <end position="202"/>
    </location>
</feature>
<feature type="domain" description="CHY-type" evidence="6">
    <location>
        <begin position="411"/>
        <end position="478"/>
    </location>
</feature>
<dbReference type="Proteomes" id="UP001162131">
    <property type="component" value="Unassembled WGS sequence"/>
</dbReference>
<feature type="compositionally biased region" description="Acidic residues" evidence="5">
    <location>
        <begin position="214"/>
        <end position="224"/>
    </location>
</feature>
<organism evidence="7 8">
    <name type="scientific">Blepharisma stoltei</name>
    <dbReference type="NCBI Taxonomy" id="1481888"/>
    <lineage>
        <taxon>Eukaryota</taxon>
        <taxon>Sar</taxon>
        <taxon>Alveolata</taxon>
        <taxon>Ciliophora</taxon>
        <taxon>Postciliodesmatophora</taxon>
        <taxon>Heterotrichea</taxon>
        <taxon>Heterotrichida</taxon>
        <taxon>Blepharismidae</taxon>
        <taxon>Blepharisma</taxon>
    </lineage>
</organism>
<dbReference type="InterPro" id="IPR008913">
    <property type="entry name" value="Znf_CHY"/>
</dbReference>
<feature type="region of interest" description="Disordered" evidence="5">
    <location>
        <begin position="163"/>
        <end position="241"/>
    </location>
</feature>
<dbReference type="Pfam" id="PF05495">
    <property type="entry name" value="zf-CHY"/>
    <property type="match status" value="1"/>
</dbReference>
<evidence type="ECO:0000313" key="7">
    <source>
        <dbReference type="EMBL" id="CAG9325213.1"/>
    </source>
</evidence>
<dbReference type="AlphaFoldDB" id="A0AAU9JHR4"/>
<dbReference type="EMBL" id="CAJZBQ010000037">
    <property type="protein sequence ID" value="CAG9325213.1"/>
    <property type="molecule type" value="Genomic_DNA"/>
</dbReference>
<evidence type="ECO:0000313" key="8">
    <source>
        <dbReference type="Proteomes" id="UP001162131"/>
    </source>
</evidence>
<comment type="caution">
    <text evidence="7">The sequence shown here is derived from an EMBL/GenBank/DDBJ whole genome shotgun (WGS) entry which is preliminary data.</text>
</comment>
<feature type="compositionally biased region" description="Acidic residues" evidence="5">
    <location>
        <begin position="178"/>
        <end position="192"/>
    </location>
</feature>
<dbReference type="PROSITE" id="PS51266">
    <property type="entry name" value="ZF_CHY"/>
    <property type="match status" value="1"/>
</dbReference>
<evidence type="ECO:0000256" key="1">
    <source>
        <dbReference type="ARBA" id="ARBA00022723"/>
    </source>
</evidence>
<dbReference type="GO" id="GO:0008270">
    <property type="term" value="F:zinc ion binding"/>
    <property type="evidence" value="ECO:0007669"/>
    <property type="project" value="UniProtKB-KW"/>
</dbReference>
<keyword evidence="2 4" id="KW-0863">Zinc-finger</keyword>
<keyword evidence="8" id="KW-1185">Reference proteome</keyword>
<reference evidence="7" key="1">
    <citation type="submission" date="2021-09" db="EMBL/GenBank/DDBJ databases">
        <authorList>
            <consortium name="AG Swart"/>
            <person name="Singh M."/>
            <person name="Singh A."/>
            <person name="Seah K."/>
            <person name="Emmerich C."/>
        </authorList>
    </citation>
    <scope>NUCLEOTIDE SEQUENCE</scope>
    <source>
        <strain evidence="7">ATCC30299</strain>
    </source>
</reference>
<dbReference type="InterPro" id="IPR037274">
    <property type="entry name" value="Znf_CHY_sf"/>
</dbReference>
<proteinExistence type="predicted"/>
<accession>A0AAU9JHR4</accession>
<feature type="compositionally biased region" description="Basic and acidic residues" evidence="5">
    <location>
        <begin position="225"/>
        <end position="235"/>
    </location>
</feature>
<evidence type="ECO:0000256" key="5">
    <source>
        <dbReference type="SAM" id="MobiDB-lite"/>
    </source>
</evidence>
<evidence type="ECO:0000256" key="3">
    <source>
        <dbReference type="ARBA" id="ARBA00022833"/>
    </source>
</evidence>
<keyword evidence="3" id="KW-0862">Zinc</keyword>
<feature type="compositionally biased region" description="Basic and acidic residues" evidence="5">
    <location>
        <begin position="203"/>
        <end position="213"/>
    </location>
</feature>
<gene>
    <name evidence="7" type="ORF">BSTOLATCC_MIC37959</name>
</gene>